<accession>A0A6G4NB63</accession>
<evidence type="ECO:0000256" key="7">
    <source>
        <dbReference type="ARBA" id="ARBA00022984"/>
    </source>
</evidence>
<dbReference type="PANTHER" id="PTHR36174:SF2">
    <property type="entry name" value="AMINOACYLTRANSFERASE FEMA"/>
    <property type="match status" value="1"/>
</dbReference>
<dbReference type="InterPro" id="IPR050644">
    <property type="entry name" value="PG_Glycine_Bridge_Synth"/>
</dbReference>
<evidence type="ECO:0000256" key="2">
    <source>
        <dbReference type="ARBA" id="ARBA00012466"/>
    </source>
</evidence>
<evidence type="ECO:0000256" key="12">
    <source>
        <dbReference type="ARBA" id="ARBA00047483"/>
    </source>
</evidence>
<dbReference type="InterPro" id="IPR003447">
    <property type="entry name" value="FEMABX"/>
</dbReference>
<evidence type="ECO:0000256" key="8">
    <source>
        <dbReference type="ARBA" id="ARBA00023315"/>
    </source>
</evidence>
<dbReference type="InterPro" id="IPR010978">
    <property type="entry name" value="tRNA-bd_arm"/>
</dbReference>
<dbReference type="AlphaFoldDB" id="A0A6G4NB63"/>
<dbReference type="SUPFAM" id="SSF46589">
    <property type="entry name" value="tRNA-binding arm"/>
    <property type="match status" value="1"/>
</dbReference>
<evidence type="ECO:0000256" key="11">
    <source>
        <dbReference type="ARBA" id="ARBA00032233"/>
    </source>
</evidence>
<evidence type="ECO:0000256" key="4">
    <source>
        <dbReference type="ARBA" id="ARBA00022490"/>
    </source>
</evidence>
<comment type="similarity">
    <text evidence="1">Belongs to the FemABX family.</text>
</comment>
<gene>
    <name evidence="13" type="ORF">G5S97_04660</name>
</gene>
<keyword evidence="5 13" id="KW-0808">Transferase</keyword>
<dbReference type="InterPro" id="IPR016181">
    <property type="entry name" value="Acyl_CoA_acyltransferase"/>
</dbReference>
<dbReference type="GO" id="GO:0071555">
    <property type="term" value="P:cell wall organization"/>
    <property type="evidence" value="ECO:0007669"/>
    <property type="project" value="UniProtKB-KW"/>
</dbReference>
<protein>
    <recommendedName>
        <fullName evidence="3">Aminoacyltransferase FemA</fullName>
        <ecNumber evidence="2">2.3.2.17</ecNumber>
    </recommendedName>
    <alternativeName>
        <fullName evidence="11">Factor essential for expression of methicillin resistance A</fullName>
    </alternativeName>
    <alternativeName>
        <fullName evidence="10">N-acetylmuramoyl-L-alanyl-D-glutamyl-L-lysyl-(N6-glycyl)-D-alanyl-D-alanine-diphosphoundecaprenyl-N-acetylglucosamine:glycine glycyltransferase</fullName>
    </alternativeName>
</protein>
<dbReference type="GO" id="GO:0009252">
    <property type="term" value="P:peptidoglycan biosynthetic process"/>
    <property type="evidence" value="ECO:0007669"/>
    <property type="project" value="UniProtKB-KW"/>
</dbReference>
<dbReference type="Pfam" id="PF02388">
    <property type="entry name" value="FemAB"/>
    <property type="match status" value="1"/>
</dbReference>
<dbReference type="Gene3D" id="3.40.630.30">
    <property type="match status" value="2"/>
</dbReference>
<evidence type="ECO:0000256" key="9">
    <source>
        <dbReference type="ARBA" id="ARBA00023316"/>
    </source>
</evidence>
<dbReference type="GO" id="GO:0000166">
    <property type="term" value="F:nucleotide binding"/>
    <property type="evidence" value="ECO:0007669"/>
    <property type="project" value="InterPro"/>
</dbReference>
<dbReference type="EC" id="2.3.2.17" evidence="2"/>
<keyword evidence="9" id="KW-0961">Cell wall biogenesis/degradation</keyword>
<evidence type="ECO:0000256" key="6">
    <source>
        <dbReference type="ARBA" id="ARBA00022960"/>
    </source>
</evidence>
<dbReference type="Gene3D" id="1.20.58.90">
    <property type="match status" value="1"/>
</dbReference>
<name>A0A6G4NB63_STRSL</name>
<evidence type="ECO:0000256" key="5">
    <source>
        <dbReference type="ARBA" id="ARBA00022679"/>
    </source>
</evidence>
<dbReference type="GO" id="GO:0008360">
    <property type="term" value="P:regulation of cell shape"/>
    <property type="evidence" value="ECO:0007669"/>
    <property type="project" value="UniProtKB-KW"/>
</dbReference>
<evidence type="ECO:0000313" key="13">
    <source>
        <dbReference type="EMBL" id="NGG27833.1"/>
    </source>
</evidence>
<keyword evidence="4" id="KW-0963">Cytoplasm</keyword>
<evidence type="ECO:0000256" key="1">
    <source>
        <dbReference type="ARBA" id="ARBA00009943"/>
    </source>
</evidence>
<keyword evidence="8 13" id="KW-0012">Acyltransferase</keyword>
<keyword evidence="6" id="KW-0133">Cell shape</keyword>
<dbReference type="SUPFAM" id="SSF55729">
    <property type="entry name" value="Acyl-CoA N-acyltransferases (Nat)"/>
    <property type="match status" value="2"/>
</dbReference>
<evidence type="ECO:0000256" key="10">
    <source>
        <dbReference type="ARBA" id="ARBA00030706"/>
    </source>
</evidence>
<organism evidence="13">
    <name type="scientific">Streptococcus salivarius</name>
    <dbReference type="NCBI Taxonomy" id="1304"/>
    <lineage>
        <taxon>Bacteria</taxon>
        <taxon>Bacillati</taxon>
        <taxon>Bacillota</taxon>
        <taxon>Bacilli</taxon>
        <taxon>Lactobacillales</taxon>
        <taxon>Streptococcaceae</taxon>
        <taxon>Streptococcus</taxon>
    </lineage>
</organism>
<comment type="catalytic activity">
    <reaction evidence="12">
        <text>beta-D-GlcNAc-(1-&gt;4)-Mur2Ac(oyl-L-Ala-D-isoglutaminyl-L-Lys-(N(6)-Gly)-D-Ala-D-Ala)-di-trans,octa-cis-undecaprenyl diphosphate + 2 glycyl-tRNA(Gly) = MurNAc-L-Ala-D-isoglutaminyl-L-Lys-(N(6)-tri-Gly)-D-Ala-D-Ala-diphospho-di-trans,octa-cis-undecaprenyl-GlcNAc + 2 tRNA(Gly) + 2 H(+)</text>
        <dbReference type="Rhea" id="RHEA:30439"/>
        <dbReference type="Rhea" id="RHEA-COMP:9664"/>
        <dbReference type="Rhea" id="RHEA-COMP:9683"/>
        <dbReference type="ChEBI" id="CHEBI:15378"/>
        <dbReference type="ChEBI" id="CHEBI:62234"/>
        <dbReference type="ChEBI" id="CHEBI:62235"/>
        <dbReference type="ChEBI" id="CHEBI:78442"/>
        <dbReference type="ChEBI" id="CHEBI:78522"/>
        <dbReference type="EC" id="2.3.2.17"/>
    </reaction>
</comment>
<dbReference type="PANTHER" id="PTHR36174">
    <property type="entry name" value="LIPID II:GLYCINE GLYCYLTRANSFERASE"/>
    <property type="match status" value="1"/>
</dbReference>
<dbReference type="RefSeq" id="WP_164332194.1">
    <property type="nucleotide sequence ID" value="NZ_JAAJBE010000007.1"/>
</dbReference>
<dbReference type="EMBL" id="JAAJBE010000007">
    <property type="protein sequence ID" value="NGG27833.1"/>
    <property type="molecule type" value="Genomic_DNA"/>
</dbReference>
<proteinExistence type="inferred from homology"/>
<keyword evidence="7" id="KW-0573">Peptidoglycan synthesis</keyword>
<dbReference type="PROSITE" id="PS51191">
    <property type="entry name" value="FEMABX"/>
    <property type="match status" value="1"/>
</dbReference>
<reference evidence="13" key="1">
    <citation type="submission" date="2020-02" db="EMBL/GenBank/DDBJ databases">
        <title>Antibiotic resistance/susceptibility profiles of lactic acid-producing cocci isolated from the human vagina, and analysis of the genetic basis of atypical resistances.</title>
        <authorList>
            <person name="Sirichoat A."/>
            <person name="Florez A.B."/>
            <person name="Vazquez L."/>
            <person name="Buppasiri P."/>
            <person name="Panya M."/>
            <person name="Lulitanond V."/>
            <person name="Mayo B."/>
        </authorList>
    </citation>
    <scope>NUCLEOTIDE SEQUENCE</scope>
    <source>
        <strain evidence="13">VA08-2AN</strain>
    </source>
</reference>
<sequence>MSFIQITKEEFNTHAQQVSERSFMQTEEMAKLLEKRGFSISYVAWKEGNQLEVSAIVYSMPMTGGLRMEVNCGPIHSNAAHLSDFYQGLKDYAKANGALELLIKPYDAYQTFDSNGEPTSDEQKQLISQLTDLGYSFDGLQTGYPNGEPVWHYVKDLSGLTVENLRKSFSKKGRPLMNKTSSFGIKIRKLDRSELGIFKEITSSTSGRRDYTDKTLDYYQDFYDSFGDDCEFMVASINFKEYLSNLELDKNVIQEKLFPLEEKIAEGVNSAKVNKRVSQLKMQIETLNIRISEANDFIAKYGSNDIVLAGSLFVYTPQEAVYLFSGSYTEFNRFYAPVALQEYVMTQAIKRGITFYNFLGIMGIFDGSDGVLRFKQNFNGYIVRKMGTFRYYPQPLKYKAIQGIKKLLGRS</sequence>
<dbReference type="GO" id="GO:0016755">
    <property type="term" value="F:aminoacyltransferase activity"/>
    <property type="evidence" value="ECO:0007669"/>
    <property type="project" value="InterPro"/>
</dbReference>
<comment type="caution">
    <text evidence="13">The sequence shown here is derived from an EMBL/GenBank/DDBJ whole genome shotgun (WGS) entry which is preliminary data.</text>
</comment>
<evidence type="ECO:0000256" key="3">
    <source>
        <dbReference type="ARBA" id="ARBA00016236"/>
    </source>
</evidence>